<accession>A0A1I7WIZ9</accession>
<proteinExistence type="predicted"/>
<dbReference type="AlphaFoldDB" id="A0A1I7WIZ9"/>
<protein>
    <submittedName>
        <fullName evidence="2">Ovule protein</fullName>
    </submittedName>
</protein>
<dbReference type="WBParaSite" id="Hba_04992">
    <property type="protein sequence ID" value="Hba_04992"/>
    <property type="gene ID" value="Hba_04992"/>
</dbReference>
<evidence type="ECO:0000313" key="1">
    <source>
        <dbReference type="Proteomes" id="UP000095283"/>
    </source>
</evidence>
<dbReference type="Proteomes" id="UP000095283">
    <property type="component" value="Unplaced"/>
</dbReference>
<keyword evidence="1" id="KW-1185">Reference proteome</keyword>
<organism evidence="1 2">
    <name type="scientific">Heterorhabditis bacteriophora</name>
    <name type="common">Entomopathogenic nematode worm</name>
    <dbReference type="NCBI Taxonomy" id="37862"/>
    <lineage>
        <taxon>Eukaryota</taxon>
        <taxon>Metazoa</taxon>
        <taxon>Ecdysozoa</taxon>
        <taxon>Nematoda</taxon>
        <taxon>Chromadorea</taxon>
        <taxon>Rhabditida</taxon>
        <taxon>Rhabditina</taxon>
        <taxon>Rhabditomorpha</taxon>
        <taxon>Strongyloidea</taxon>
        <taxon>Heterorhabditidae</taxon>
        <taxon>Heterorhabditis</taxon>
    </lineage>
</organism>
<name>A0A1I7WIZ9_HETBA</name>
<reference evidence="2" key="1">
    <citation type="submission" date="2016-11" db="UniProtKB">
        <authorList>
            <consortium name="WormBaseParasite"/>
        </authorList>
    </citation>
    <scope>IDENTIFICATION</scope>
</reference>
<evidence type="ECO:0000313" key="2">
    <source>
        <dbReference type="WBParaSite" id="Hba_04992"/>
    </source>
</evidence>
<sequence>MESYEDAAVKVCLLCQCYRCIYSFFGKSSLFINLRVVHPGDVLSDDSPKVRLTIFSLL</sequence>